<comment type="function">
    <text evidence="6">Binds to 23S rRNA. One of the proteins that surrounds the polypeptide exit tunnel on the outside of the ribosome.</text>
</comment>
<keyword evidence="3 6" id="KW-0694">RNA-binding</keyword>
<comment type="similarity">
    <text evidence="1 6">Belongs to the universal ribosomal protein uL23 family.</text>
</comment>
<accession>A0A7T9I1M4</accession>
<evidence type="ECO:0000256" key="1">
    <source>
        <dbReference type="ARBA" id="ARBA00006700"/>
    </source>
</evidence>
<dbReference type="GO" id="GO:0003735">
    <property type="term" value="F:structural constituent of ribosome"/>
    <property type="evidence" value="ECO:0007669"/>
    <property type="project" value="InterPro"/>
</dbReference>
<dbReference type="NCBIfam" id="NF011118">
    <property type="entry name" value="PRK14548.1"/>
    <property type="match status" value="1"/>
</dbReference>
<gene>
    <name evidence="6" type="primary">rpl23</name>
    <name evidence="7" type="ORF">IPJ89_01785</name>
</gene>
<evidence type="ECO:0000256" key="4">
    <source>
        <dbReference type="ARBA" id="ARBA00022980"/>
    </source>
</evidence>
<dbReference type="Pfam" id="PF00276">
    <property type="entry name" value="Ribosomal_L23"/>
    <property type="match status" value="1"/>
</dbReference>
<dbReference type="GO" id="GO:0006412">
    <property type="term" value="P:translation"/>
    <property type="evidence" value="ECO:0007669"/>
    <property type="project" value="UniProtKB-UniRule"/>
</dbReference>
<reference evidence="7" key="1">
    <citation type="submission" date="2020-11" db="EMBL/GenBank/DDBJ databases">
        <title>Connecting structure to function with the recovery of over 1000 high-quality activated sludge metagenome-assembled genomes encoding full-length rRNA genes using long-read sequencing.</title>
        <authorList>
            <person name="Singleton C.M."/>
            <person name="Petriglieri F."/>
            <person name="Kristensen J.M."/>
            <person name="Kirkegaard R.H."/>
            <person name="Michaelsen T.Y."/>
            <person name="Andersen M.H."/>
            <person name="Karst S.M."/>
            <person name="Dueholm M.S."/>
            <person name="Nielsen P.H."/>
            <person name="Albertsen M."/>
        </authorList>
    </citation>
    <scope>NUCLEOTIDE SEQUENCE</scope>
    <source>
        <strain evidence="7">Fred_18-Q3-R57-64_BAT3C.431</strain>
    </source>
</reference>
<dbReference type="SUPFAM" id="SSF54189">
    <property type="entry name" value="Ribosomal proteins S24e, L23 and L15e"/>
    <property type="match status" value="1"/>
</dbReference>
<evidence type="ECO:0000256" key="2">
    <source>
        <dbReference type="ARBA" id="ARBA00022730"/>
    </source>
</evidence>
<dbReference type="PANTHER" id="PTHR11620">
    <property type="entry name" value="60S RIBOSOMAL PROTEIN L23A"/>
    <property type="match status" value="1"/>
</dbReference>
<dbReference type="InterPro" id="IPR012678">
    <property type="entry name" value="Ribosomal_uL23/eL15/eS24_sf"/>
</dbReference>
<dbReference type="Gene3D" id="3.30.70.330">
    <property type="match status" value="1"/>
</dbReference>
<dbReference type="InterPro" id="IPR012677">
    <property type="entry name" value="Nucleotide-bd_a/b_plait_sf"/>
</dbReference>
<comment type="subunit">
    <text evidence="6">Part of the 50S ribosomal subunit. Contacts protein L29.</text>
</comment>
<proteinExistence type="inferred from homology"/>
<dbReference type="InterPro" id="IPR013025">
    <property type="entry name" value="Ribosomal_uL23-like"/>
</dbReference>
<keyword evidence="4 6" id="KW-0689">Ribosomal protein</keyword>
<dbReference type="FunFam" id="3.30.70.330:FF:000532">
    <property type="entry name" value="50S ribosomal protein L23"/>
    <property type="match status" value="1"/>
</dbReference>
<dbReference type="Proteomes" id="UP000596004">
    <property type="component" value="Chromosome"/>
</dbReference>
<evidence type="ECO:0000256" key="3">
    <source>
        <dbReference type="ARBA" id="ARBA00022884"/>
    </source>
</evidence>
<keyword evidence="5 6" id="KW-0687">Ribonucleoprotein</keyword>
<dbReference type="GO" id="GO:0019843">
    <property type="term" value="F:rRNA binding"/>
    <property type="evidence" value="ECO:0007669"/>
    <property type="project" value="UniProtKB-UniRule"/>
</dbReference>
<dbReference type="GO" id="GO:1990904">
    <property type="term" value="C:ribonucleoprotein complex"/>
    <property type="evidence" value="ECO:0007669"/>
    <property type="project" value="UniProtKB-KW"/>
</dbReference>
<keyword evidence="2 6" id="KW-0699">rRNA-binding</keyword>
<dbReference type="HAMAP" id="MF_01369_A">
    <property type="entry name" value="Ribosomal_uL23_A"/>
    <property type="match status" value="1"/>
</dbReference>
<organism evidence="7">
    <name type="scientific">Candidatus Iainarchaeum sp</name>
    <dbReference type="NCBI Taxonomy" id="3101447"/>
    <lineage>
        <taxon>Archaea</taxon>
        <taxon>Candidatus Iainarchaeota</taxon>
        <taxon>Candidatus Iainarchaeia</taxon>
        <taxon>Candidatus Iainarchaeales</taxon>
        <taxon>Candidatus Iainarchaeaceae</taxon>
        <taxon>Candidatus Iainarchaeum</taxon>
    </lineage>
</organism>
<evidence type="ECO:0000256" key="6">
    <source>
        <dbReference type="HAMAP-Rule" id="MF_01369"/>
    </source>
</evidence>
<evidence type="ECO:0000256" key="5">
    <source>
        <dbReference type="ARBA" id="ARBA00023274"/>
    </source>
</evidence>
<evidence type="ECO:0000313" key="7">
    <source>
        <dbReference type="EMBL" id="QQR93169.1"/>
    </source>
</evidence>
<dbReference type="EMBL" id="CP064981">
    <property type="protein sequence ID" value="QQR93169.1"/>
    <property type="molecule type" value="Genomic_DNA"/>
</dbReference>
<dbReference type="AlphaFoldDB" id="A0A7T9I1M4"/>
<dbReference type="GO" id="GO:0005840">
    <property type="term" value="C:ribosome"/>
    <property type="evidence" value="ECO:0007669"/>
    <property type="project" value="UniProtKB-KW"/>
</dbReference>
<sequence length="88" mass="10046">MELEDFGYIKFPLMTEKAINLIEKENKLSFIATPQATKTDIKKLIEKVYKVKVSSVNVLNDMKGRKKVTVKLDKKYKAEELAAKLGVI</sequence>
<protein>
    <recommendedName>
        <fullName evidence="6">Large ribosomal subunit protein uL23</fullName>
    </recommendedName>
</protein>
<name>A0A7T9I1M4_9ARCH</name>